<proteinExistence type="predicted"/>
<dbReference type="OrthoDB" id="5896674at2759"/>
<sequence>MLTRISAVTTDHETTAAIAEKMPMMPVFELNFEGFSAQMEPLYASSVKDRLLDILRLRIGAILLENKLDALIGVPNQLWTSYLLNRTMYPPRFDLDEESILVQKLVSSFLFNAFWNCSISANSSNYLSFCLK</sequence>
<dbReference type="EMBL" id="UYYB01118067">
    <property type="protein sequence ID" value="VDM82518.1"/>
    <property type="molecule type" value="Genomic_DNA"/>
</dbReference>
<dbReference type="Proteomes" id="UP000270094">
    <property type="component" value="Unassembled WGS sequence"/>
</dbReference>
<dbReference type="AlphaFoldDB" id="A0A3P7LTU0"/>
<evidence type="ECO:0000313" key="1">
    <source>
        <dbReference type="EMBL" id="VDM82518.1"/>
    </source>
</evidence>
<organism evidence="1 2">
    <name type="scientific">Strongylus vulgaris</name>
    <name type="common">Blood worm</name>
    <dbReference type="NCBI Taxonomy" id="40348"/>
    <lineage>
        <taxon>Eukaryota</taxon>
        <taxon>Metazoa</taxon>
        <taxon>Ecdysozoa</taxon>
        <taxon>Nematoda</taxon>
        <taxon>Chromadorea</taxon>
        <taxon>Rhabditida</taxon>
        <taxon>Rhabditina</taxon>
        <taxon>Rhabditomorpha</taxon>
        <taxon>Strongyloidea</taxon>
        <taxon>Strongylidae</taxon>
        <taxon>Strongylus</taxon>
    </lineage>
</organism>
<keyword evidence="2" id="KW-1185">Reference proteome</keyword>
<reference evidence="1 2" key="1">
    <citation type="submission" date="2018-11" db="EMBL/GenBank/DDBJ databases">
        <authorList>
            <consortium name="Pathogen Informatics"/>
        </authorList>
    </citation>
    <scope>NUCLEOTIDE SEQUENCE [LARGE SCALE GENOMIC DNA]</scope>
</reference>
<evidence type="ECO:0000313" key="2">
    <source>
        <dbReference type="Proteomes" id="UP000270094"/>
    </source>
</evidence>
<protein>
    <submittedName>
        <fullName evidence="1">Uncharacterized protein</fullName>
    </submittedName>
</protein>
<accession>A0A3P7LTU0</accession>
<name>A0A3P7LTU0_STRVU</name>
<gene>
    <name evidence="1" type="ORF">SVUK_LOCUS17516</name>
</gene>